<feature type="chain" id="PRO_5031212880" evidence="1">
    <location>
        <begin position="19"/>
        <end position="157"/>
    </location>
</feature>
<keyword evidence="3" id="KW-1185">Reference proteome</keyword>
<sequence>MRYLIATILSLFAAIAAAGRDPYTVACTLKGGARMKHVPDLKKAVTKGQSNSFLIPPKLEYGKCEFLKCIDDSALSWCNYHKGITSQIEPGDIADAVDIMVKYCKRGDRINGELYYSGKRKVALEYHHTDSKCDEHKFTEDKQNGIHGDWITIGPSG</sequence>
<reference evidence="2" key="1">
    <citation type="submission" date="2021-01" db="EMBL/GenBank/DDBJ databases">
        <authorList>
            <consortium name="Aspergillus puulaauensis MK2 genome sequencing consortium"/>
            <person name="Kazuki M."/>
            <person name="Futagami T."/>
        </authorList>
    </citation>
    <scope>NUCLEOTIDE SEQUENCE</scope>
    <source>
        <strain evidence="2">MK2</strain>
    </source>
</reference>
<accession>A0A7R7XHN2</accession>
<keyword evidence="1" id="KW-0732">Signal</keyword>
<evidence type="ECO:0000313" key="3">
    <source>
        <dbReference type="Proteomes" id="UP000654913"/>
    </source>
</evidence>
<dbReference type="Proteomes" id="UP000654913">
    <property type="component" value="Chromosome 2"/>
</dbReference>
<proteinExistence type="predicted"/>
<evidence type="ECO:0000256" key="1">
    <source>
        <dbReference type="SAM" id="SignalP"/>
    </source>
</evidence>
<protein>
    <submittedName>
        <fullName evidence="2">Uncharacterized protein</fullName>
    </submittedName>
</protein>
<dbReference type="GeneID" id="64971143"/>
<feature type="signal peptide" evidence="1">
    <location>
        <begin position="1"/>
        <end position="18"/>
    </location>
</feature>
<dbReference type="AlphaFoldDB" id="A0A7R7XHN2"/>
<gene>
    <name evidence="2" type="ORF">APUU_21570S</name>
</gene>
<reference evidence="2" key="2">
    <citation type="submission" date="2021-02" db="EMBL/GenBank/DDBJ databases">
        <title>Aspergillus puulaauensis MK2 genome sequence.</title>
        <authorList>
            <person name="Futagami T."/>
            <person name="Mori K."/>
            <person name="Kadooka C."/>
            <person name="Tanaka T."/>
        </authorList>
    </citation>
    <scope>NUCLEOTIDE SEQUENCE</scope>
    <source>
        <strain evidence="2">MK2</strain>
    </source>
</reference>
<organism evidence="2 3">
    <name type="scientific">Aspergillus puulaauensis</name>
    <dbReference type="NCBI Taxonomy" id="1220207"/>
    <lineage>
        <taxon>Eukaryota</taxon>
        <taxon>Fungi</taxon>
        <taxon>Dikarya</taxon>
        <taxon>Ascomycota</taxon>
        <taxon>Pezizomycotina</taxon>
        <taxon>Eurotiomycetes</taxon>
        <taxon>Eurotiomycetidae</taxon>
        <taxon>Eurotiales</taxon>
        <taxon>Aspergillaceae</taxon>
        <taxon>Aspergillus</taxon>
    </lineage>
</organism>
<dbReference type="EMBL" id="AP024444">
    <property type="protein sequence ID" value="BCS21138.1"/>
    <property type="molecule type" value="Genomic_DNA"/>
</dbReference>
<name>A0A7R7XHN2_9EURO</name>
<dbReference type="OrthoDB" id="10302885at2759"/>
<dbReference type="KEGG" id="apuu:APUU_21570S"/>
<dbReference type="RefSeq" id="XP_041553332.1">
    <property type="nucleotide sequence ID" value="XM_041700336.1"/>
</dbReference>
<evidence type="ECO:0000313" key="2">
    <source>
        <dbReference type="EMBL" id="BCS21138.1"/>
    </source>
</evidence>